<comment type="caution">
    <text evidence="2">The sequence shown here is derived from an EMBL/GenBank/DDBJ whole genome shotgun (WGS) entry which is preliminary data.</text>
</comment>
<protein>
    <submittedName>
        <fullName evidence="2">Uncharacterized protein</fullName>
    </submittedName>
</protein>
<dbReference type="eggNOG" id="ENOG502ZCX3">
    <property type="taxonomic scope" value="Bacteria"/>
</dbReference>
<sequence>MLRLAILIWLASVTFCAAQDAPDLLTPHDHHEWARFAPGSWKKLRHTTQVYKDGVAGAINVSTQTIRLKEVGDNYVVLETASQSEVGGQVFDKPTLSFRSGLSGEPDRYTATVTPGEQEALSVNGVTYPCQLRKVVITGQSEEISGNILYCPSTAPWVLRRRFEAKAIGGDVVTKTIATDPIALEMPFPVLAENKTVAFFRTRIIIPEKTSTTSVEIHCADVPGFVVSSSSTTVDASGKTINRTTTNLISYEATPAEQTSATAIRRRGLFSRRNR</sequence>
<reference evidence="2 3" key="1">
    <citation type="submission" date="2006-02" db="EMBL/GenBank/DDBJ databases">
        <authorList>
            <person name="Amann R."/>
            <person name="Ferriera S."/>
            <person name="Johnson J."/>
            <person name="Kravitz S."/>
            <person name="Halpern A."/>
            <person name="Remington K."/>
            <person name="Beeson K."/>
            <person name="Tran B."/>
            <person name="Rogers Y.-H."/>
            <person name="Friedman R."/>
            <person name="Venter J.C."/>
        </authorList>
    </citation>
    <scope>NUCLEOTIDE SEQUENCE [LARGE SCALE GENOMIC DNA]</scope>
    <source>
        <strain evidence="2 3">DSM 3645</strain>
    </source>
</reference>
<evidence type="ECO:0000256" key="1">
    <source>
        <dbReference type="SAM" id="SignalP"/>
    </source>
</evidence>
<feature type="chain" id="PRO_5002664003" evidence="1">
    <location>
        <begin position="18"/>
        <end position="275"/>
    </location>
</feature>
<organism evidence="2 3">
    <name type="scientific">Blastopirellula marina DSM 3645</name>
    <dbReference type="NCBI Taxonomy" id="314230"/>
    <lineage>
        <taxon>Bacteria</taxon>
        <taxon>Pseudomonadati</taxon>
        <taxon>Planctomycetota</taxon>
        <taxon>Planctomycetia</taxon>
        <taxon>Pirellulales</taxon>
        <taxon>Pirellulaceae</taxon>
        <taxon>Blastopirellula</taxon>
    </lineage>
</organism>
<dbReference type="OrthoDB" id="251743at2"/>
<dbReference type="HOGENOM" id="CLU_1010722_0_0_0"/>
<feature type="signal peptide" evidence="1">
    <location>
        <begin position="1"/>
        <end position="17"/>
    </location>
</feature>
<dbReference type="AlphaFoldDB" id="A3ZQ72"/>
<evidence type="ECO:0000313" key="2">
    <source>
        <dbReference type="EMBL" id="EAQ81345.1"/>
    </source>
</evidence>
<dbReference type="RefSeq" id="WP_002652534.1">
    <property type="nucleotide sequence ID" value="NZ_CH672376.1"/>
</dbReference>
<dbReference type="EMBL" id="AANZ01000005">
    <property type="protein sequence ID" value="EAQ81345.1"/>
    <property type="molecule type" value="Genomic_DNA"/>
</dbReference>
<proteinExistence type="predicted"/>
<keyword evidence="1" id="KW-0732">Signal</keyword>
<evidence type="ECO:0000313" key="3">
    <source>
        <dbReference type="Proteomes" id="UP000004358"/>
    </source>
</evidence>
<dbReference type="STRING" id="314230.DSM3645_23176"/>
<accession>A3ZQ72</accession>
<gene>
    <name evidence="2" type="ORF">DSM3645_23176</name>
</gene>
<dbReference type="Proteomes" id="UP000004358">
    <property type="component" value="Unassembled WGS sequence"/>
</dbReference>
<name>A3ZQ72_9BACT</name>